<accession>A0A0L6UUR9</accession>
<dbReference type="EMBL" id="LAVV01008766">
    <property type="protein sequence ID" value="KNZ51992.1"/>
    <property type="molecule type" value="Genomic_DNA"/>
</dbReference>
<dbReference type="VEuPathDB" id="FungiDB:VP01_3738g1"/>
<proteinExistence type="predicted"/>
<keyword evidence="2" id="KW-1185">Reference proteome</keyword>
<reference evidence="1 2" key="1">
    <citation type="submission" date="2015-08" db="EMBL/GenBank/DDBJ databases">
        <title>Next Generation Sequencing and Analysis of the Genome of Puccinia sorghi L Schw, the Causal Agent of Maize Common Rust.</title>
        <authorList>
            <person name="Rochi L."/>
            <person name="Burguener G."/>
            <person name="Darino M."/>
            <person name="Turjanski A."/>
            <person name="Kreff E."/>
            <person name="Dieguez M.J."/>
            <person name="Sacco F."/>
        </authorList>
    </citation>
    <scope>NUCLEOTIDE SEQUENCE [LARGE SCALE GENOMIC DNA]</scope>
    <source>
        <strain evidence="1 2">RO10H11247</strain>
    </source>
</reference>
<protein>
    <submittedName>
        <fullName evidence="1">Uncharacterized protein</fullName>
    </submittedName>
</protein>
<name>A0A0L6UUR9_9BASI</name>
<evidence type="ECO:0000313" key="2">
    <source>
        <dbReference type="Proteomes" id="UP000037035"/>
    </source>
</evidence>
<organism evidence="1 2">
    <name type="scientific">Puccinia sorghi</name>
    <dbReference type="NCBI Taxonomy" id="27349"/>
    <lineage>
        <taxon>Eukaryota</taxon>
        <taxon>Fungi</taxon>
        <taxon>Dikarya</taxon>
        <taxon>Basidiomycota</taxon>
        <taxon>Pucciniomycotina</taxon>
        <taxon>Pucciniomycetes</taxon>
        <taxon>Pucciniales</taxon>
        <taxon>Pucciniaceae</taxon>
        <taxon>Puccinia</taxon>
    </lineage>
</organism>
<evidence type="ECO:0000313" key="1">
    <source>
        <dbReference type="EMBL" id="KNZ51992.1"/>
    </source>
</evidence>
<gene>
    <name evidence="1" type="ORF">VP01_3738g1</name>
</gene>
<dbReference type="Proteomes" id="UP000037035">
    <property type="component" value="Unassembled WGS sequence"/>
</dbReference>
<comment type="caution">
    <text evidence="1">The sequence shown here is derived from an EMBL/GenBank/DDBJ whole genome shotgun (WGS) entry which is preliminary data.</text>
</comment>
<dbReference type="AlphaFoldDB" id="A0A0L6UUR9"/>
<sequence>MPSATATSEIRSHPLAYISSTPVSSRAMPSRFSDVCPHCKKPSHRPSNCWVKHLEKAPKTHLAHLTAVDEYNQHQSVTNWCTLPDGTCMNADDIAYNNLCDTIQSHSCLVPVEGGC</sequence>